<name>A0A4Y7R9F1_9FIRM</name>
<keyword evidence="6" id="KW-1185">Reference proteome</keyword>
<dbReference type="InterPro" id="IPR011238">
    <property type="entry name" value="Micro_shell_prot_PduT"/>
</dbReference>
<comment type="similarity">
    <text evidence="3">Belongs to the bacterial microcompartments protein family.</text>
</comment>
<dbReference type="AlphaFoldDB" id="A0A4Y7R9F1"/>
<dbReference type="InterPro" id="IPR037233">
    <property type="entry name" value="CcmK-like_sf"/>
</dbReference>
<dbReference type="Proteomes" id="UP000298324">
    <property type="component" value="Unassembled WGS sequence"/>
</dbReference>
<evidence type="ECO:0000313" key="6">
    <source>
        <dbReference type="Proteomes" id="UP000298324"/>
    </source>
</evidence>
<dbReference type="InterPro" id="IPR044872">
    <property type="entry name" value="CcmK/CsoS1_BMC"/>
</dbReference>
<dbReference type="EMBL" id="QFGA01000002">
    <property type="protein sequence ID" value="TEB05427.1"/>
    <property type="molecule type" value="Genomic_DNA"/>
</dbReference>
<accession>A0A4Y7R9F1</accession>
<dbReference type="InterPro" id="IPR000249">
    <property type="entry name" value="BMC_dom"/>
</dbReference>
<feature type="domain" description="BMC" evidence="4">
    <location>
        <begin position="96"/>
        <end position="179"/>
    </location>
</feature>
<dbReference type="RefSeq" id="WP_190240486.1">
    <property type="nucleotide sequence ID" value="NZ_QFGA01000002.1"/>
</dbReference>
<evidence type="ECO:0000256" key="2">
    <source>
        <dbReference type="ARBA" id="ARBA00024446"/>
    </source>
</evidence>
<feature type="domain" description="BMC" evidence="4">
    <location>
        <begin position="4"/>
        <end position="86"/>
    </location>
</feature>
<dbReference type="SMART" id="SM00877">
    <property type="entry name" value="BMC"/>
    <property type="match status" value="2"/>
</dbReference>
<dbReference type="InterPro" id="IPR050575">
    <property type="entry name" value="BMC_shell"/>
</dbReference>
<sequence>MKSSIGFIEYRSVARGLEATDAMLKNGTVELVQATVLCPGKFVSMVTGDIGAVESAVKRGIGYDPTFAISSFVIPNVHPSVLPALTATTTAAVTGALGIIETIDASSAVVAGDTAAKNANINLLEIRLARGMGGKGFVFLCGELTAVQTAVRTTEIKIGEEGLLIATSVIASPHPDLKF</sequence>
<evidence type="ECO:0000256" key="1">
    <source>
        <dbReference type="ARBA" id="ARBA00024322"/>
    </source>
</evidence>
<dbReference type="PANTHER" id="PTHR33941:SF11">
    <property type="entry name" value="BACTERIAL MICROCOMPARTMENT SHELL PROTEIN PDUJ"/>
    <property type="match status" value="1"/>
</dbReference>
<dbReference type="PROSITE" id="PS51930">
    <property type="entry name" value="BMC_2"/>
    <property type="match status" value="2"/>
</dbReference>
<evidence type="ECO:0000256" key="3">
    <source>
        <dbReference type="PROSITE-ProRule" id="PRU01278"/>
    </source>
</evidence>
<dbReference type="PIRSF" id="PIRSF034834">
    <property type="entry name" value="PduT"/>
    <property type="match status" value="1"/>
</dbReference>
<dbReference type="SUPFAM" id="SSF143414">
    <property type="entry name" value="CcmK-like"/>
    <property type="match status" value="2"/>
</dbReference>
<dbReference type="GO" id="GO:0031469">
    <property type="term" value="C:bacterial microcompartment"/>
    <property type="evidence" value="ECO:0007669"/>
    <property type="project" value="UniProtKB-SubCell"/>
</dbReference>
<evidence type="ECO:0000313" key="5">
    <source>
        <dbReference type="EMBL" id="TEB05427.1"/>
    </source>
</evidence>
<dbReference type="Gene3D" id="3.30.70.1710">
    <property type="match status" value="2"/>
</dbReference>
<organism evidence="5 6">
    <name type="scientific">Pelotomaculum schinkii</name>
    <dbReference type="NCBI Taxonomy" id="78350"/>
    <lineage>
        <taxon>Bacteria</taxon>
        <taxon>Bacillati</taxon>
        <taxon>Bacillota</taxon>
        <taxon>Clostridia</taxon>
        <taxon>Eubacteriales</taxon>
        <taxon>Desulfotomaculaceae</taxon>
        <taxon>Pelotomaculum</taxon>
    </lineage>
</organism>
<comment type="subcellular location">
    <subcellularLocation>
        <location evidence="1">Bacterial microcompartment</location>
    </subcellularLocation>
</comment>
<dbReference type="Pfam" id="PF00936">
    <property type="entry name" value="BMC"/>
    <property type="match status" value="2"/>
</dbReference>
<dbReference type="CDD" id="cd07054">
    <property type="entry name" value="BMC_PduT_repeat2"/>
    <property type="match status" value="1"/>
</dbReference>
<proteinExistence type="inferred from homology"/>
<dbReference type="PANTHER" id="PTHR33941">
    <property type="entry name" value="PROPANEDIOL UTILIZATION PROTEIN PDUA"/>
    <property type="match status" value="1"/>
</dbReference>
<keyword evidence="2" id="KW-1283">Bacterial microcompartment</keyword>
<gene>
    <name evidence="5" type="ORF">Psch_02468</name>
</gene>
<evidence type="ECO:0000259" key="4">
    <source>
        <dbReference type="PROSITE" id="PS51930"/>
    </source>
</evidence>
<reference evidence="5 6" key="1">
    <citation type="journal article" date="2018" name="Environ. Microbiol.">
        <title>Novel energy conservation strategies and behaviour of Pelotomaculum schinkii driving syntrophic propionate catabolism.</title>
        <authorList>
            <person name="Hidalgo-Ahumada C.A.P."/>
            <person name="Nobu M.K."/>
            <person name="Narihiro T."/>
            <person name="Tamaki H."/>
            <person name="Liu W.T."/>
            <person name="Kamagata Y."/>
            <person name="Stams A.J.M."/>
            <person name="Imachi H."/>
            <person name="Sousa D.Z."/>
        </authorList>
    </citation>
    <scope>NUCLEOTIDE SEQUENCE [LARGE SCALE GENOMIC DNA]</scope>
    <source>
        <strain evidence="5 6">HH</strain>
    </source>
</reference>
<protein>
    <submittedName>
        <fullName evidence="5">BMC domain protein</fullName>
    </submittedName>
</protein>
<dbReference type="CDD" id="cd07053">
    <property type="entry name" value="BMC_PduT_repeat1"/>
    <property type="match status" value="1"/>
</dbReference>
<comment type="caution">
    <text evidence="5">The sequence shown here is derived from an EMBL/GenBank/DDBJ whole genome shotgun (WGS) entry which is preliminary data.</text>
</comment>